<organism evidence="9 10">
    <name type="scientific">Clostridium sulfidigenes</name>
    <dbReference type="NCBI Taxonomy" id="318464"/>
    <lineage>
        <taxon>Bacteria</taxon>
        <taxon>Bacillati</taxon>
        <taxon>Bacillota</taxon>
        <taxon>Clostridia</taxon>
        <taxon>Eubacteriales</taxon>
        <taxon>Clostridiaceae</taxon>
        <taxon>Clostridium</taxon>
    </lineage>
</organism>
<reference evidence="9" key="1">
    <citation type="submission" date="2019-04" db="EMBL/GenBank/DDBJ databases">
        <title>Evolution of Biomass-Degrading Anaerobic Consortia Revealed by Metagenomics.</title>
        <authorList>
            <person name="Peng X."/>
        </authorList>
    </citation>
    <scope>NUCLEOTIDE SEQUENCE</scope>
    <source>
        <strain evidence="9">SIG254</strain>
    </source>
</reference>
<sequence length="304" mass="34694">MDFKNYTIEEENVGKRLDLFVSENEVDMSRSFVQGIIEKQQVKVNGQIKKSNYKLRVGDQVQVELAEPVELQVEAEDIPLDIIYEDSDVIVINKSQDMVVHPAPGNYTGTLVNGLLYHCKDLSGINGVIRPGIVHRIDKDTSGVLVVAKNDKSHNSLAMQLKDHSMKRTYYAIVEGIVKEEEGTVRTNIGRHPVERIKMAVVKDGKEAITNYKVLERFKSNTLVECRLETGRTHQIRVHMAHLHHPLIGDQVYGYKKQKFKLQGQALHAKNLGFIHPTTGEYMEFDSQLPEYFQDILDKLRKEV</sequence>
<dbReference type="InterPro" id="IPR050188">
    <property type="entry name" value="RluA_PseudoU_synthase"/>
</dbReference>
<dbReference type="NCBIfam" id="TIGR00005">
    <property type="entry name" value="rluA_subfam"/>
    <property type="match status" value="1"/>
</dbReference>
<dbReference type="PROSITE" id="PS50889">
    <property type="entry name" value="S4"/>
    <property type="match status" value="1"/>
</dbReference>
<protein>
    <recommendedName>
        <fullName evidence="7">Pseudouridine synthase</fullName>
        <ecNumber evidence="7">5.4.99.-</ecNumber>
    </recommendedName>
</protein>
<dbReference type="PANTHER" id="PTHR21600">
    <property type="entry name" value="MITOCHONDRIAL RNA PSEUDOURIDINE SYNTHASE"/>
    <property type="match status" value="1"/>
</dbReference>
<comment type="caution">
    <text evidence="9">The sequence shown here is derived from an EMBL/GenBank/DDBJ whole genome shotgun (WGS) entry which is preliminary data.</text>
</comment>
<dbReference type="InterPro" id="IPR036986">
    <property type="entry name" value="S4_RNA-bd_sf"/>
</dbReference>
<evidence type="ECO:0000256" key="7">
    <source>
        <dbReference type="RuleBase" id="RU362028"/>
    </source>
</evidence>
<dbReference type="PROSITE" id="PS01129">
    <property type="entry name" value="PSI_RLU"/>
    <property type="match status" value="1"/>
</dbReference>
<dbReference type="InterPro" id="IPR006224">
    <property type="entry name" value="PsdUridine_synth_RluA-like_CS"/>
</dbReference>
<dbReference type="SUPFAM" id="SSF55120">
    <property type="entry name" value="Pseudouridine synthase"/>
    <property type="match status" value="1"/>
</dbReference>
<keyword evidence="4 7" id="KW-0413">Isomerase</keyword>
<evidence type="ECO:0000313" key="9">
    <source>
        <dbReference type="EMBL" id="MBE6059517.1"/>
    </source>
</evidence>
<evidence type="ECO:0000256" key="3">
    <source>
        <dbReference type="ARBA" id="ARBA00022884"/>
    </source>
</evidence>
<name>A0A927ZIB7_9CLOT</name>
<gene>
    <name evidence="9" type="ORF">E7215_05010</name>
</gene>
<dbReference type="GO" id="GO:0000455">
    <property type="term" value="P:enzyme-directed rRNA pseudouridine synthesis"/>
    <property type="evidence" value="ECO:0007669"/>
    <property type="project" value="TreeGrafter"/>
</dbReference>
<dbReference type="GO" id="GO:0003723">
    <property type="term" value="F:RNA binding"/>
    <property type="evidence" value="ECO:0007669"/>
    <property type="project" value="UniProtKB-KW"/>
</dbReference>
<dbReference type="InterPro" id="IPR006225">
    <property type="entry name" value="PsdUridine_synth_RluC/D"/>
</dbReference>
<comment type="catalytic activity">
    <reaction evidence="1 7">
        <text>a uridine in RNA = a pseudouridine in RNA</text>
        <dbReference type="Rhea" id="RHEA:48348"/>
        <dbReference type="Rhea" id="RHEA-COMP:12068"/>
        <dbReference type="Rhea" id="RHEA-COMP:12069"/>
        <dbReference type="ChEBI" id="CHEBI:65314"/>
        <dbReference type="ChEBI" id="CHEBI:65315"/>
    </reaction>
</comment>
<dbReference type="EMBL" id="SVCM01000058">
    <property type="protein sequence ID" value="MBE6059517.1"/>
    <property type="molecule type" value="Genomic_DNA"/>
</dbReference>
<dbReference type="InterPro" id="IPR002942">
    <property type="entry name" value="S4_RNA-bd"/>
</dbReference>
<dbReference type="InterPro" id="IPR020103">
    <property type="entry name" value="PsdUridine_synth_cat_dom_sf"/>
</dbReference>
<dbReference type="Gene3D" id="3.10.290.10">
    <property type="entry name" value="RNA-binding S4 domain"/>
    <property type="match status" value="1"/>
</dbReference>
<comment type="similarity">
    <text evidence="2 7">Belongs to the pseudouridine synthase RluA family.</text>
</comment>
<evidence type="ECO:0000256" key="2">
    <source>
        <dbReference type="ARBA" id="ARBA00010876"/>
    </source>
</evidence>
<dbReference type="AlphaFoldDB" id="A0A927ZIB7"/>
<dbReference type="Gene3D" id="3.30.2350.10">
    <property type="entry name" value="Pseudouridine synthase"/>
    <property type="match status" value="1"/>
</dbReference>
<dbReference type="GO" id="GO:0120159">
    <property type="term" value="F:rRNA pseudouridine synthase activity"/>
    <property type="evidence" value="ECO:0007669"/>
    <property type="project" value="UniProtKB-ARBA"/>
</dbReference>
<feature type="domain" description="RNA-binding S4" evidence="8">
    <location>
        <begin position="15"/>
        <end position="79"/>
    </location>
</feature>
<dbReference type="EC" id="5.4.99.-" evidence="7"/>
<evidence type="ECO:0000256" key="4">
    <source>
        <dbReference type="ARBA" id="ARBA00023235"/>
    </source>
</evidence>
<evidence type="ECO:0000256" key="5">
    <source>
        <dbReference type="PIRSR" id="PIRSR606225-1"/>
    </source>
</evidence>
<dbReference type="SUPFAM" id="SSF55174">
    <property type="entry name" value="Alpha-L RNA-binding motif"/>
    <property type="match status" value="1"/>
</dbReference>
<accession>A0A927ZIB7</accession>
<evidence type="ECO:0000313" key="10">
    <source>
        <dbReference type="Proteomes" id="UP000768462"/>
    </source>
</evidence>
<dbReference type="Proteomes" id="UP000768462">
    <property type="component" value="Unassembled WGS sequence"/>
</dbReference>
<dbReference type="SMART" id="SM00363">
    <property type="entry name" value="S4"/>
    <property type="match status" value="1"/>
</dbReference>
<evidence type="ECO:0000256" key="1">
    <source>
        <dbReference type="ARBA" id="ARBA00000073"/>
    </source>
</evidence>
<feature type="active site" evidence="5">
    <location>
        <position position="138"/>
    </location>
</feature>
<evidence type="ECO:0000259" key="8">
    <source>
        <dbReference type="SMART" id="SM00363"/>
    </source>
</evidence>
<evidence type="ECO:0000256" key="6">
    <source>
        <dbReference type="PROSITE-ProRule" id="PRU00182"/>
    </source>
</evidence>
<dbReference type="Pfam" id="PF00849">
    <property type="entry name" value="PseudoU_synth_2"/>
    <property type="match status" value="1"/>
</dbReference>
<dbReference type="InterPro" id="IPR006145">
    <property type="entry name" value="PsdUridine_synth_RsuA/RluA"/>
</dbReference>
<dbReference type="CDD" id="cd02869">
    <property type="entry name" value="PseudoU_synth_RluA_like"/>
    <property type="match status" value="1"/>
</dbReference>
<comment type="function">
    <text evidence="7">Responsible for synthesis of pseudouridine from uracil.</text>
</comment>
<dbReference type="PANTHER" id="PTHR21600:SF44">
    <property type="entry name" value="RIBOSOMAL LARGE SUBUNIT PSEUDOURIDINE SYNTHASE D"/>
    <property type="match status" value="1"/>
</dbReference>
<keyword evidence="3 6" id="KW-0694">RNA-binding</keyword>
<dbReference type="CDD" id="cd00165">
    <property type="entry name" value="S4"/>
    <property type="match status" value="1"/>
</dbReference>
<proteinExistence type="inferred from homology"/>
<dbReference type="FunFam" id="3.30.2350.10:FF:000006">
    <property type="entry name" value="Pseudouridine synthase"/>
    <property type="match status" value="1"/>
</dbReference>
<dbReference type="Pfam" id="PF01479">
    <property type="entry name" value="S4"/>
    <property type="match status" value="1"/>
</dbReference>